<protein>
    <submittedName>
        <fullName evidence="2">Uncharacterized protein</fullName>
    </submittedName>
</protein>
<sequence length="190" mass="22132">MKLEIEWDSSDSSRRGLPYNRKASTIHGWVTKMRGTLLDNESVRRRGIREMKDAKAIREYKRKRAAERRARGQSSSLFSFGCFGGSSSRQRSKKHGSRPVMRRDTSSRSQSRKKSEEPFLHFPHRAKPPHHGHGTRVAGHITGNKVLVAKGRAMNEQAMEERERERQRRERQKRRDLHAMKQDLLSDECV</sequence>
<feature type="compositionally biased region" description="Basic residues" evidence="1">
    <location>
        <begin position="122"/>
        <end position="134"/>
    </location>
</feature>
<dbReference type="EMBL" id="MLYV02000126">
    <property type="protein sequence ID" value="PSS35401.1"/>
    <property type="molecule type" value="Genomic_DNA"/>
</dbReference>
<gene>
    <name evidence="2" type="ORF">PHLCEN_2v1556</name>
</gene>
<dbReference type="OrthoDB" id="3256715at2759"/>
<evidence type="ECO:0000313" key="2">
    <source>
        <dbReference type="EMBL" id="PSS35401.1"/>
    </source>
</evidence>
<name>A0A2R6RZF1_9APHY</name>
<reference evidence="2 3" key="1">
    <citation type="submission" date="2018-02" db="EMBL/GenBank/DDBJ databases">
        <title>Genome sequence of the basidiomycete white-rot fungus Phlebia centrifuga.</title>
        <authorList>
            <person name="Granchi Z."/>
            <person name="Peng M."/>
            <person name="de Vries R.P."/>
            <person name="Hilden K."/>
            <person name="Makela M.R."/>
            <person name="Grigoriev I."/>
            <person name="Riley R."/>
        </authorList>
    </citation>
    <scope>NUCLEOTIDE SEQUENCE [LARGE SCALE GENOMIC DNA]</scope>
    <source>
        <strain evidence="2 3">FBCC195</strain>
    </source>
</reference>
<feature type="region of interest" description="Disordered" evidence="1">
    <location>
        <begin position="60"/>
        <end position="190"/>
    </location>
</feature>
<accession>A0A2R6RZF1</accession>
<proteinExistence type="predicted"/>
<dbReference type="Proteomes" id="UP000186601">
    <property type="component" value="Unassembled WGS sequence"/>
</dbReference>
<organism evidence="2 3">
    <name type="scientific">Hermanssonia centrifuga</name>
    <dbReference type="NCBI Taxonomy" id="98765"/>
    <lineage>
        <taxon>Eukaryota</taxon>
        <taxon>Fungi</taxon>
        <taxon>Dikarya</taxon>
        <taxon>Basidiomycota</taxon>
        <taxon>Agaricomycotina</taxon>
        <taxon>Agaricomycetes</taxon>
        <taxon>Polyporales</taxon>
        <taxon>Meruliaceae</taxon>
        <taxon>Hermanssonia</taxon>
    </lineage>
</organism>
<dbReference type="AlphaFoldDB" id="A0A2R6RZF1"/>
<evidence type="ECO:0000256" key="1">
    <source>
        <dbReference type="SAM" id="MobiDB-lite"/>
    </source>
</evidence>
<feature type="compositionally biased region" description="Basic and acidic residues" evidence="1">
    <location>
        <begin position="159"/>
        <end position="168"/>
    </location>
</feature>
<evidence type="ECO:0000313" key="3">
    <source>
        <dbReference type="Proteomes" id="UP000186601"/>
    </source>
</evidence>
<feature type="compositionally biased region" description="Low complexity" evidence="1">
    <location>
        <begin position="74"/>
        <end position="88"/>
    </location>
</feature>
<comment type="caution">
    <text evidence="2">The sequence shown here is derived from an EMBL/GenBank/DDBJ whole genome shotgun (WGS) entry which is preliminary data.</text>
</comment>
<keyword evidence="3" id="KW-1185">Reference proteome</keyword>